<accession>A0A1H4AR38</accession>
<protein>
    <submittedName>
        <fullName evidence="2">Uncharacterized protein</fullName>
    </submittedName>
</protein>
<proteinExistence type="predicted"/>
<name>A0A1H4AR38_9RHOB</name>
<evidence type="ECO:0000313" key="3">
    <source>
        <dbReference type="Proteomes" id="UP000198703"/>
    </source>
</evidence>
<dbReference type="OrthoDB" id="7731019at2"/>
<organism evidence="2 3">
    <name type="scientific">Rubrimonas cliftonensis</name>
    <dbReference type="NCBI Taxonomy" id="89524"/>
    <lineage>
        <taxon>Bacteria</taxon>
        <taxon>Pseudomonadati</taxon>
        <taxon>Pseudomonadota</taxon>
        <taxon>Alphaproteobacteria</taxon>
        <taxon>Rhodobacterales</taxon>
        <taxon>Paracoccaceae</taxon>
        <taxon>Rubrimonas</taxon>
    </lineage>
</organism>
<dbReference type="RefSeq" id="WP_093252463.1">
    <property type="nucleotide sequence ID" value="NZ_FNQM01000004.1"/>
</dbReference>
<feature type="chain" id="PRO_5011513305" evidence="1">
    <location>
        <begin position="29"/>
        <end position="695"/>
    </location>
</feature>
<reference evidence="2 3" key="1">
    <citation type="submission" date="2016-10" db="EMBL/GenBank/DDBJ databases">
        <authorList>
            <person name="de Groot N.N."/>
        </authorList>
    </citation>
    <scope>NUCLEOTIDE SEQUENCE [LARGE SCALE GENOMIC DNA]</scope>
    <source>
        <strain evidence="2 3">DSM 15345</strain>
    </source>
</reference>
<dbReference type="AlphaFoldDB" id="A0A1H4AR38"/>
<evidence type="ECO:0000313" key="2">
    <source>
        <dbReference type="EMBL" id="SEA38227.1"/>
    </source>
</evidence>
<dbReference type="Proteomes" id="UP000198703">
    <property type="component" value="Unassembled WGS sequence"/>
</dbReference>
<dbReference type="STRING" id="89524.SAMN05444370_104331"/>
<evidence type="ECO:0000256" key="1">
    <source>
        <dbReference type="SAM" id="SignalP"/>
    </source>
</evidence>
<sequence>MPGLSRRLFACAAAFALAQTAAPSLAIAQEDARSCVGLLYSTSEDFQAFNPPPDGPVISDGDLLARAPSGAATVCRRNAELIRRFDIDGVDLGLDAVHAVREDAESEPSLIAFSTELDSPNGGQFTAGDLLFDTGAAIPNVALLQRFDVRRSLDLGLDALQIVGEPESVRGFAERARAAGRDAFVQNPGLLLELFESFDVDVWFSTEGTAPERDKPLFLDGDLLSARTGAIVRPQTGLFAMLPAGIPDRGVDYGLDAYTMGLDPLENTVIELISSEIVGRGRTTFTDGDVLSPGPNLYLRNIDLIGNFEPRSFDMGLDALHLHAGRVADCVAPGITGISDVAIADIDASPIAGDGKTVIDDRPFGGDIRIIGSLPDAANCPDFANYEYRVEIDDGGGFDTPMQKVAAHPETNFSSGAAWRRIVRPMPASPCPPGPNDVYASDADGWFAVSEYSRWLVAPCGFGHGPALAVWDSAVSFPVDDDAAPGGPSVGDVLIRVKMRPVGGGGPTFISNVVKVRIDNERIDLPNNLLSPATGDMWFDIYLAGGAAPIGDQCTIEGEGADVTLDLQGRAFDDHFLAYDLSWSGGYVVGRHAVASTPVLSRNFDGGRLDLTATGTQPPGSNAIPLATAFNLSAAYTAVASAQSLPDTALPDVCGYTIFYGVTERTILRNFAPNANVAIPVNTRREMTRSFCVTR</sequence>
<dbReference type="EMBL" id="FNQM01000004">
    <property type="protein sequence ID" value="SEA38227.1"/>
    <property type="molecule type" value="Genomic_DNA"/>
</dbReference>
<gene>
    <name evidence="2" type="ORF">SAMN05444370_104331</name>
</gene>
<feature type="signal peptide" evidence="1">
    <location>
        <begin position="1"/>
        <end position="28"/>
    </location>
</feature>
<keyword evidence="3" id="KW-1185">Reference proteome</keyword>
<keyword evidence="1" id="KW-0732">Signal</keyword>